<name>A0A514A000_9CAUD</name>
<sequence>MQGFQVINGEHKGTILISKDSDTLSVFMSDQLGTGTTFGTDYLAINQFKTVPITGSNTHIVLNLVEVLESMKNPDKFPMLTLKLG</sequence>
<evidence type="ECO:0000313" key="2">
    <source>
        <dbReference type="Proteomes" id="UP000319466"/>
    </source>
</evidence>
<gene>
    <name evidence="1" type="ORF">LAh6_70</name>
</gene>
<dbReference type="EMBL" id="MK838112">
    <property type="protein sequence ID" value="QDH46581.1"/>
    <property type="molecule type" value="Genomic_DNA"/>
</dbReference>
<reference evidence="1 2" key="1">
    <citation type="submission" date="2019-04" db="EMBL/GenBank/DDBJ databases">
        <title>Novel bacteriophages capable of disrupting biofilms from clinical strains of Aeromonas hydrophila with intrinsic antibiotic resistance.</title>
        <authorList>
            <person name="Kabwe M."/>
            <person name="Brown T.L."/>
            <person name="Speirs L."/>
            <person name="Ku H."/>
            <person name="Leach M."/>
            <person name="Chan H.T."/>
            <person name="Petrovski S."/>
            <person name="Lock P."/>
            <person name="Tucci J."/>
        </authorList>
    </citation>
    <scope>NUCLEOTIDE SEQUENCE [LARGE SCALE GENOMIC DNA]</scope>
</reference>
<protein>
    <submittedName>
        <fullName evidence="1">Uncharacterized protein</fullName>
    </submittedName>
</protein>
<accession>A0A514A000</accession>
<proteinExistence type="predicted"/>
<keyword evidence="2" id="KW-1185">Reference proteome</keyword>
<organism evidence="1 2">
    <name type="scientific">Aeromonas phage LAh_6</name>
    <dbReference type="NCBI Taxonomy" id="2591030"/>
    <lineage>
        <taxon>Viruses</taxon>
        <taxon>Duplodnaviria</taxon>
        <taxon>Heunggongvirae</taxon>
        <taxon>Uroviricota</taxon>
        <taxon>Caudoviricetes</taxon>
        <taxon>Grimontviridae</taxon>
        <taxon>Lahexavirus</taxon>
        <taxon>Lahexavirus LAh6</taxon>
    </lineage>
</organism>
<dbReference type="Proteomes" id="UP000319466">
    <property type="component" value="Segment"/>
</dbReference>
<evidence type="ECO:0000313" key="1">
    <source>
        <dbReference type="EMBL" id="QDH46581.1"/>
    </source>
</evidence>